<proteinExistence type="predicted"/>
<evidence type="ECO:0000313" key="1">
    <source>
        <dbReference type="EMBL" id="RKO90112.1"/>
    </source>
</evidence>
<dbReference type="Proteomes" id="UP000269721">
    <property type="component" value="Unassembled WGS sequence"/>
</dbReference>
<sequence>MVLNVNPGKMCSLPERGARERHLVDLLGWFSGRGYEFTGRSKQLQLKPKTSSSLHGWRASWAKGKHRAGFTMSMWGRFPAGLEDGELEKDLESRFGRDVETSRRRLHPSDGVSNFQEEHTPMAAPLRPCDEEDFSVIAPPASGLGLGILPNGMTRPTAGPRNAALAEGLPVLNSLAR</sequence>
<dbReference type="AlphaFoldDB" id="A0A4P9WCQ6"/>
<name>A0A4P9WCQ6_9FUNG</name>
<reference evidence="2" key="1">
    <citation type="journal article" date="2018" name="Nat. Microbiol.">
        <title>Leveraging single-cell genomics to expand the fungal tree of life.</title>
        <authorList>
            <person name="Ahrendt S.R."/>
            <person name="Quandt C.A."/>
            <person name="Ciobanu D."/>
            <person name="Clum A."/>
            <person name="Salamov A."/>
            <person name="Andreopoulos B."/>
            <person name="Cheng J.F."/>
            <person name="Woyke T."/>
            <person name="Pelin A."/>
            <person name="Henrissat B."/>
            <person name="Reynolds N.K."/>
            <person name="Benny G.L."/>
            <person name="Smith M.E."/>
            <person name="James T.Y."/>
            <person name="Grigoriev I.V."/>
        </authorList>
    </citation>
    <scope>NUCLEOTIDE SEQUENCE [LARGE SCALE GENOMIC DNA]</scope>
</reference>
<gene>
    <name evidence="1" type="ORF">BDK51DRAFT_32952</name>
</gene>
<dbReference type="EMBL" id="KZ995719">
    <property type="protein sequence ID" value="RKO90112.1"/>
    <property type="molecule type" value="Genomic_DNA"/>
</dbReference>
<evidence type="ECO:0000313" key="2">
    <source>
        <dbReference type="Proteomes" id="UP000269721"/>
    </source>
</evidence>
<organism evidence="1 2">
    <name type="scientific">Blyttiomyces helicus</name>
    <dbReference type="NCBI Taxonomy" id="388810"/>
    <lineage>
        <taxon>Eukaryota</taxon>
        <taxon>Fungi</taxon>
        <taxon>Fungi incertae sedis</taxon>
        <taxon>Chytridiomycota</taxon>
        <taxon>Chytridiomycota incertae sedis</taxon>
        <taxon>Chytridiomycetes</taxon>
        <taxon>Chytridiomycetes incertae sedis</taxon>
        <taxon>Blyttiomyces</taxon>
    </lineage>
</organism>
<accession>A0A4P9WCQ6</accession>
<protein>
    <submittedName>
        <fullName evidence="1">Uncharacterized protein</fullName>
    </submittedName>
</protein>
<keyword evidence="2" id="KW-1185">Reference proteome</keyword>